<dbReference type="InterPro" id="IPR001647">
    <property type="entry name" value="HTH_TetR"/>
</dbReference>
<protein>
    <submittedName>
        <fullName evidence="6">TetR/AcrR family transcriptional regulator</fullName>
    </submittedName>
</protein>
<accession>A0ABS7G3L8</accession>
<dbReference type="PROSITE" id="PS50977">
    <property type="entry name" value="HTH_TETR_2"/>
    <property type="match status" value="1"/>
</dbReference>
<evidence type="ECO:0000256" key="3">
    <source>
        <dbReference type="ARBA" id="ARBA00023163"/>
    </source>
</evidence>
<dbReference type="InterPro" id="IPR009057">
    <property type="entry name" value="Homeodomain-like_sf"/>
</dbReference>
<dbReference type="Gene3D" id="1.10.10.60">
    <property type="entry name" value="Homeodomain-like"/>
    <property type="match status" value="1"/>
</dbReference>
<dbReference type="SUPFAM" id="SSF46689">
    <property type="entry name" value="Homeodomain-like"/>
    <property type="match status" value="1"/>
</dbReference>
<dbReference type="PANTHER" id="PTHR30055">
    <property type="entry name" value="HTH-TYPE TRANSCRIPTIONAL REGULATOR RUTR"/>
    <property type="match status" value="1"/>
</dbReference>
<evidence type="ECO:0000313" key="6">
    <source>
        <dbReference type="EMBL" id="MBW8486459.1"/>
    </source>
</evidence>
<dbReference type="SUPFAM" id="SSF48498">
    <property type="entry name" value="Tetracyclin repressor-like, C-terminal domain"/>
    <property type="match status" value="1"/>
</dbReference>
<proteinExistence type="predicted"/>
<keyword evidence="1" id="KW-0805">Transcription regulation</keyword>
<dbReference type="Gene3D" id="1.10.357.10">
    <property type="entry name" value="Tetracycline Repressor, domain 2"/>
    <property type="match status" value="1"/>
</dbReference>
<evidence type="ECO:0000313" key="7">
    <source>
        <dbReference type="Proteomes" id="UP000774570"/>
    </source>
</evidence>
<evidence type="ECO:0000256" key="2">
    <source>
        <dbReference type="ARBA" id="ARBA00023125"/>
    </source>
</evidence>
<evidence type="ECO:0000256" key="1">
    <source>
        <dbReference type="ARBA" id="ARBA00023015"/>
    </source>
</evidence>
<name>A0ABS7G3L8_9ACTN</name>
<keyword evidence="2 4" id="KW-0238">DNA-binding</keyword>
<organism evidence="6 7">
    <name type="scientific">Actinomadura parmotrematis</name>
    <dbReference type="NCBI Taxonomy" id="2864039"/>
    <lineage>
        <taxon>Bacteria</taxon>
        <taxon>Bacillati</taxon>
        <taxon>Actinomycetota</taxon>
        <taxon>Actinomycetes</taxon>
        <taxon>Streptosporangiales</taxon>
        <taxon>Thermomonosporaceae</taxon>
        <taxon>Actinomadura</taxon>
    </lineage>
</organism>
<feature type="DNA-binding region" description="H-T-H motif" evidence="4">
    <location>
        <begin position="9"/>
        <end position="28"/>
    </location>
</feature>
<dbReference type="PANTHER" id="PTHR30055:SF234">
    <property type="entry name" value="HTH-TYPE TRANSCRIPTIONAL REGULATOR BETI"/>
    <property type="match status" value="1"/>
</dbReference>
<feature type="domain" description="HTH tetR-type" evidence="5">
    <location>
        <begin position="1"/>
        <end position="46"/>
    </location>
</feature>
<keyword evidence="7" id="KW-1185">Reference proteome</keyword>
<dbReference type="Proteomes" id="UP000774570">
    <property type="component" value="Unassembled WGS sequence"/>
</dbReference>
<gene>
    <name evidence="6" type="ORF">K1Y72_29115</name>
</gene>
<keyword evidence="3" id="KW-0804">Transcription</keyword>
<comment type="caution">
    <text evidence="6">The sequence shown here is derived from an EMBL/GenBank/DDBJ whole genome shotgun (WGS) entry which is preliminary data.</text>
</comment>
<sequence length="179" mass="19143">MERGYLNTKITDITAAAGRATGSFYDHFAGKEELLQALMADMEGQADDVLAAQGHPPDHDLSDRAQLRDHVAVVWTVLRDNLPVVAARMQASMAGSPASGELWRGLLAETGVFREHLEWLRGRGHPLPGDPALVAAAMGVMISMFGYAALTAGEHGPDATETEIVDTLTDLLLRGLAGR</sequence>
<reference evidence="6 7" key="1">
    <citation type="submission" date="2021-07" db="EMBL/GenBank/DDBJ databases">
        <title>Actinomadura sp. PM05-2 isolated from lichen.</title>
        <authorList>
            <person name="Somphong A."/>
            <person name="Phongsopitanun W."/>
            <person name="Tanasupawat S."/>
            <person name="Peongsungnone V."/>
        </authorList>
    </citation>
    <scope>NUCLEOTIDE SEQUENCE [LARGE SCALE GENOMIC DNA]</scope>
    <source>
        <strain evidence="6 7">PM05-2</strain>
    </source>
</reference>
<dbReference type="EMBL" id="JAIBOA010000024">
    <property type="protein sequence ID" value="MBW8486459.1"/>
    <property type="molecule type" value="Genomic_DNA"/>
</dbReference>
<dbReference type="InterPro" id="IPR036271">
    <property type="entry name" value="Tet_transcr_reg_TetR-rel_C_sf"/>
</dbReference>
<evidence type="ECO:0000259" key="5">
    <source>
        <dbReference type="PROSITE" id="PS50977"/>
    </source>
</evidence>
<dbReference type="InterPro" id="IPR050109">
    <property type="entry name" value="HTH-type_TetR-like_transc_reg"/>
</dbReference>
<dbReference type="Pfam" id="PF00440">
    <property type="entry name" value="TetR_N"/>
    <property type="match status" value="1"/>
</dbReference>
<evidence type="ECO:0000256" key="4">
    <source>
        <dbReference type="PROSITE-ProRule" id="PRU00335"/>
    </source>
</evidence>